<protein>
    <submittedName>
        <fullName evidence="2">Thymidylate_kin domain-containing protein</fullName>
    </submittedName>
</protein>
<evidence type="ECO:0000313" key="2">
    <source>
        <dbReference type="WBParaSite" id="ALUE_0000098701-mRNA-1"/>
    </source>
</evidence>
<accession>A0A0M3HHJ2</accession>
<keyword evidence="1" id="KW-1185">Reference proteome</keyword>
<organism evidence="1 2">
    <name type="scientific">Ascaris lumbricoides</name>
    <name type="common">Giant roundworm</name>
    <dbReference type="NCBI Taxonomy" id="6252"/>
    <lineage>
        <taxon>Eukaryota</taxon>
        <taxon>Metazoa</taxon>
        <taxon>Ecdysozoa</taxon>
        <taxon>Nematoda</taxon>
        <taxon>Chromadorea</taxon>
        <taxon>Rhabditida</taxon>
        <taxon>Spirurina</taxon>
        <taxon>Ascaridomorpha</taxon>
        <taxon>Ascaridoidea</taxon>
        <taxon>Ascarididae</taxon>
        <taxon>Ascaris</taxon>
    </lineage>
</organism>
<reference evidence="2" key="1">
    <citation type="submission" date="2017-02" db="UniProtKB">
        <authorList>
            <consortium name="WormBaseParasite"/>
        </authorList>
    </citation>
    <scope>IDENTIFICATION</scope>
</reference>
<name>A0A0M3HHJ2_ASCLU</name>
<dbReference type="WBParaSite" id="ALUE_0000098701-mRNA-1">
    <property type="protein sequence ID" value="ALUE_0000098701-mRNA-1"/>
    <property type="gene ID" value="ALUE_0000098701"/>
</dbReference>
<dbReference type="Proteomes" id="UP000036681">
    <property type="component" value="Unplaced"/>
</dbReference>
<sequence length="145" mass="16094">MEALKNAISESGASTIALSVQPQGDDIEAWLQSRAHDKYIDSFTHLVIDRLRNLISSIAAPPAPSISASMIAKKEDDLHVEFATSQMPNKWIERQKVDTKVQSWLSDNIKSAYIHINGGDASGKTALICRLRSLLQQKDCYVITR</sequence>
<proteinExistence type="predicted"/>
<evidence type="ECO:0000313" key="1">
    <source>
        <dbReference type="Proteomes" id="UP000036681"/>
    </source>
</evidence>
<dbReference type="AlphaFoldDB" id="A0A0M3HHJ2"/>